<feature type="compositionally biased region" description="Basic and acidic residues" evidence="7">
    <location>
        <begin position="288"/>
        <end position="300"/>
    </location>
</feature>
<evidence type="ECO:0000256" key="3">
    <source>
        <dbReference type="ARBA" id="ARBA00022845"/>
    </source>
</evidence>
<dbReference type="PROSITE" id="PS00813">
    <property type="entry name" value="IF4E"/>
    <property type="match status" value="1"/>
</dbReference>
<dbReference type="GO" id="GO:0003743">
    <property type="term" value="F:translation initiation factor activity"/>
    <property type="evidence" value="ECO:0007669"/>
    <property type="project" value="UniProtKB-KW"/>
</dbReference>
<keyword evidence="4 6" id="KW-0694">RNA-binding</keyword>
<evidence type="ECO:0000256" key="1">
    <source>
        <dbReference type="ARBA" id="ARBA00009860"/>
    </source>
</evidence>
<keyword evidence="9" id="KW-1185">Reference proteome</keyword>
<protein>
    <submittedName>
        <fullName evidence="8">Translation initiation factor if-4E, putative</fullName>
    </submittedName>
</protein>
<evidence type="ECO:0000256" key="4">
    <source>
        <dbReference type="ARBA" id="ARBA00022884"/>
    </source>
</evidence>
<evidence type="ECO:0000256" key="5">
    <source>
        <dbReference type="ARBA" id="ARBA00022917"/>
    </source>
</evidence>
<dbReference type="InterPro" id="IPR019770">
    <property type="entry name" value="TIF_eIF_4E_CS"/>
</dbReference>
<dbReference type="EMBL" id="GG681070">
    <property type="protein sequence ID" value="EER05110.1"/>
    <property type="molecule type" value="Genomic_DNA"/>
</dbReference>
<dbReference type="GeneID" id="9050648"/>
<dbReference type="Proteomes" id="UP000007800">
    <property type="component" value="Unassembled WGS sequence"/>
</dbReference>
<keyword evidence="3" id="KW-0810">Translation regulation</keyword>
<dbReference type="SUPFAM" id="SSF55418">
    <property type="entry name" value="eIF4e-like"/>
    <property type="match status" value="1"/>
</dbReference>
<evidence type="ECO:0000313" key="9">
    <source>
        <dbReference type="Proteomes" id="UP000007800"/>
    </source>
</evidence>
<evidence type="ECO:0000256" key="7">
    <source>
        <dbReference type="SAM" id="MobiDB-lite"/>
    </source>
</evidence>
<evidence type="ECO:0000256" key="6">
    <source>
        <dbReference type="RuleBase" id="RU004374"/>
    </source>
</evidence>
<dbReference type="InterPro" id="IPR023398">
    <property type="entry name" value="TIF_eIF4e-like"/>
</dbReference>
<dbReference type="InParanoid" id="C5LDU6"/>
<feature type="region of interest" description="Disordered" evidence="7">
    <location>
        <begin position="1"/>
        <end position="37"/>
    </location>
</feature>
<organism evidence="9">
    <name type="scientific">Perkinsus marinus (strain ATCC 50983 / TXsc)</name>
    <dbReference type="NCBI Taxonomy" id="423536"/>
    <lineage>
        <taxon>Eukaryota</taxon>
        <taxon>Sar</taxon>
        <taxon>Alveolata</taxon>
        <taxon>Perkinsozoa</taxon>
        <taxon>Perkinsea</taxon>
        <taxon>Perkinsida</taxon>
        <taxon>Perkinsidae</taxon>
        <taxon>Perkinsus</taxon>
    </lineage>
</organism>
<keyword evidence="5 6" id="KW-0648">Protein biosynthesis</keyword>
<dbReference type="GO" id="GO:0006417">
    <property type="term" value="P:regulation of translation"/>
    <property type="evidence" value="ECO:0007669"/>
    <property type="project" value="UniProtKB-KW"/>
</dbReference>
<keyword evidence="2 6" id="KW-0396">Initiation factor</keyword>
<feature type="compositionally biased region" description="Polar residues" evidence="7">
    <location>
        <begin position="1"/>
        <end position="17"/>
    </location>
</feature>
<dbReference type="GO" id="GO:0016281">
    <property type="term" value="C:eukaryotic translation initiation factor 4F complex"/>
    <property type="evidence" value="ECO:0007669"/>
    <property type="project" value="TreeGrafter"/>
</dbReference>
<dbReference type="OMA" id="CTTDGGY"/>
<name>C5LDU6_PERM5</name>
<reference evidence="8 9" key="1">
    <citation type="submission" date="2008-07" db="EMBL/GenBank/DDBJ databases">
        <authorList>
            <person name="El-Sayed N."/>
            <person name="Caler E."/>
            <person name="Inman J."/>
            <person name="Amedeo P."/>
            <person name="Hass B."/>
            <person name="Wortman J."/>
        </authorList>
    </citation>
    <scope>NUCLEOTIDE SEQUENCE [LARGE SCALE GENOMIC DNA]</scope>
    <source>
        <strain evidence="9">ATCC 50983 / TXsc</strain>
    </source>
</reference>
<dbReference type="RefSeq" id="XP_002773294.1">
    <property type="nucleotide sequence ID" value="XM_002773248.1"/>
</dbReference>
<comment type="similarity">
    <text evidence="1 6">Belongs to the eukaryotic initiation factor 4E family.</text>
</comment>
<dbReference type="AlphaFoldDB" id="C5LDU6"/>
<dbReference type="OrthoDB" id="590761at2759"/>
<gene>
    <name evidence="8" type="ORF">Pmar_PMAR026544</name>
</gene>
<dbReference type="InterPro" id="IPR001040">
    <property type="entry name" value="TIF_eIF_4E"/>
</dbReference>
<evidence type="ECO:0000256" key="2">
    <source>
        <dbReference type="ARBA" id="ARBA00022540"/>
    </source>
</evidence>
<dbReference type="GO" id="GO:0000340">
    <property type="term" value="F:RNA 7-methylguanosine cap binding"/>
    <property type="evidence" value="ECO:0007669"/>
    <property type="project" value="TreeGrafter"/>
</dbReference>
<dbReference type="Pfam" id="PF01652">
    <property type="entry name" value="IF4E"/>
    <property type="match status" value="1"/>
</dbReference>
<feature type="region of interest" description="Disordered" evidence="7">
    <location>
        <begin position="274"/>
        <end position="300"/>
    </location>
</feature>
<dbReference type="PANTHER" id="PTHR11960">
    <property type="entry name" value="EUKARYOTIC TRANSLATION INITIATION FACTOR 4E RELATED"/>
    <property type="match status" value="1"/>
</dbReference>
<sequence length="300" mass="33092">MSGTTGAVPSSSASSLDQVAHLPSHRAQVDSGTTSSSISINSDEELCSSSSGATTPLPSSSYYDIQSQHPLEHTWSFWLMYQAQTKDKKDNWKGTQKRVLDFTSVEDFWRVFNNVSSPSRLTYADYSVFRQGIAPMWEDETCAKGGRWVVSVDRPNRRGSIDESWLNILLSLIGSVYPNRDTGVDAVCGAVCSVRKYNIRLALWIGTSDKDEVLRLGSLFRDAIAPLFASSGSSMEDNLEGSRADKLQETASRRLPSNMSFEYFTRDPSHVSLELSLTTKTDDEEENGDKGGVDDDTPKA</sequence>
<proteinExistence type="inferred from homology"/>
<dbReference type="PANTHER" id="PTHR11960:SF8">
    <property type="entry name" value="EUKARYOTIC TRANSLATION INITIATION FACTOR 4E1-RELATED"/>
    <property type="match status" value="1"/>
</dbReference>
<evidence type="ECO:0000313" key="8">
    <source>
        <dbReference type="EMBL" id="EER05110.1"/>
    </source>
</evidence>
<accession>C5LDU6</accession>
<dbReference type="Gene3D" id="3.30.760.10">
    <property type="entry name" value="RNA Cap, Translation Initiation Factor Eif4e"/>
    <property type="match status" value="1"/>
</dbReference>